<evidence type="ECO:0000313" key="15">
    <source>
        <dbReference type="Proteomes" id="UP000054279"/>
    </source>
</evidence>
<dbReference type="InterPro" id="IPR015943">
    <property type="entry name" value="WD40/YVTN_repeat-like_dom_sf"/>
</dbReference>
<dbReference type="PANTHER" id="PTHR21573:SF0">
    <property type="entry name" value="ER MEMBRANE PROTEIN COMPLEX SUBUNIT 1"/>
    <property type="match status" value="1"/>
</dbReference>
<reference evidence="14 15" key="1">
    <citation type="submission" date="2014-06" db="EMBL/GenBank/DDBJ databases">
        <title>Evolutionary Origins and Diversification of the Mycorrhizal Mutualists.</title>
        <authorList>
            <consortium name="DOE Joint Genome Institute"/>
            <consortium name="Mycorrhizal Genomics Consortium"/>
            <person name="Kohler A."/>
            <person name="Kuo A."/>
            <person name="Nagy L.G."/>
            <person name="Floudas D."/>
            <person name="Copeland A."/>
            <person name="Barry K.W."/>
            <person name="Cichocki N."/>
            <person name="Veneault-Fourrey C."/>
            <person name="LaButti K."/>
            <person name="Lindquist E.A."/>
            <person name="Lipzen A."/>
            <person name="Lundell T."/>
            <person name="Morin E."/>
            <person name="Murat C."/>
            <person name="Riley R."/>
            <person name="Ohm R."/>
            <person name="Sun H."/>
            <person name="Tunlid A."/>
            <person name="Henrissat B."/>
            <person name="Grigoriev I.V."/>
            <person name="Hibbett D.S."/>
            <person name="Martin F."/>
        </authorList>
    </citation>
    <scope>NUCLEOTIDE SEQUENCE [LARGE SCALE GENOMIC DNA]</scope>
    <source>
        <strain evidence="14 15">SS14</strain>
    </source>
</reference>
<keyword evidence="10" id="KW-0325">Glycoprotein</keyword>
<name>A0A0C9U4U8_SPHS4</name>
<evidence type="ECO:0000256" key="2">
    <source>
        <dbReference type="ARBA" id="ARBA00007904"/>
    </source>
</evidence>
<dbReference type="SUPFAM" id="SSF50998">
    <property type="entry name" value="Quinoprotein alcohol dehydrogenase-like"/>
    <property type="match status" value="1"/>
</dbReference>
<evidence type="ECO:0000313" key="14">
    <source>
        <dbReference type="EMBL" id="KIJ24147.1"/>
    </source>
</evidence>
<feature type="domain" description="EMC1 first beta-propeller" evidence="13">
    <location>
        <begin position="17"/>
        <end position="328"/>
    </location>
</feature>
<comment type="subunit">
    <text evidence="3">Component of the ER membrane protein complex (EMC).</text>
</comment>
<keyword evidence="7" id="KW-0256">Endoplasmic reticulum</keyword>
<dbReference type="InterPro" id="IPR011678">
    <property type="entry name" value="EMC1_C"/>
</dbReference>
<accession>A0A0C9U4U8</accession>
<keyword evidence="15" id="KW-1185">Reference proteome</keyword>
<evidence type="ECO:0000256" key="9">
    <source>
        <dbReference type="ARBA" id="ARBA00023136"/>
    </source>
</evidence>
<dbReference type="Proteomes" id="UP000054279">
    <property type="component" value="Unassembled WGS sequence"/>
</dbReference>
<comment type="similarity">
    <text evidence="2">Belongs to the EMC1 family.</text>
</comment>
<dbReference type="OrthoDB" id="28092at2759"/>
<evidence type="ECO:0000256" key="4">
    <source>
        <dbReference type="ARBA" id="ARBA00020824"/>
    </source>
</evidence>
<evidence type="ECO:0000256" key="10">
    <source>
        <dbReference type="ARBA" id="ARBA00023180"/>
    </source>
</evidence>
<evidence type="ECO:0000256" key="3">
    <source>
        <dbReference type="ARBA" id="ARBA00011276"/>
    </source>
</evidence>
<dbReference type="Pfam" id="PF07774">
    <property type="entry name" value="EMC1_C"/>
    <property type="match status" value="1"/>
</dbReference>
<keyword evidence="8" id="KW-1133">Transmembrane helix</keyword>
<evidence type="ECO:0000256" key="6">
    <source>
        <dbReference type="ARBA" id="ARBA00022729"/>
    </source>
</evidence>
<dbReference type="InterPro" id="IPR058545">
    <property type="entry name" value="Beta-prop_EMC1_1st"/>
</dbReference>
<dbReference type="InterPro" id="IPR011047">
    <property type="entry name" value="Quinoprotein_ADH-like_sf"/>
</dbReference>
<evidence type="ECO:0000259" key="13">
    <source>
        <dbReference type="Pfam" id="PF25293"/>
    </source>
</evidence>
<dbReference type="Gene3D" id="2.130.10.10">
    <property type="entry name" value="YVTN repeat-like/Quinoprotein amine dehydrogenase"/>
    <property type="match status" value="1"/>
</dbReference>
<dbReference type="GO" id="GO:0072546">
    <property type="term" value="C:EMC complex"/>
    <property type="evidence" value="ECO:0007669"/>
    <property type="project" value="InterPro"/>
</dbReference>
<evidence type="ECO:0000256" key="5">
    <source>
        <dbReference type="ARBA" id="ARBA00022692"/>
    </source>
</evidence>
<evidence type="ECO:0000256" key="11">
    <source>
        <dbReference type="SAM" id="SignalP"/>
    </source>
</evidence>
<protein>
    <recommendedName>
        <fullName evidence="4">ER membrane protein complex subunit 1</fullName>
    </recommendedName>
</protein>
<organism evidence="14 15">
    <name type="scientific">Sphaerobolus stellatus (strain SS14)</name>
    <dbReference type="NCBI Taxonomy" id="990650"/>
    <lineage>
        <taxon>Eukaryota</taxon>
        <taxon>Fungi</taxon>
        <taxon>Dikarya</taxon>
        <taxon>Basidiomycota</taxon>
        <taxon>Agaricomycotina</taxon>
        <taxon>Agaricomycetes</taxon>
        <taxon>Phallomycetidae</taxon>
        <taxon>Geastrales</taxon>
        <taxon>Sphaerobolaceae</taxon>
        <taxon>Sphaerobolus</taxon>
    </lineage>
</organism>
<dbReference type="EMBL" id="KN837527">
    <property type="protein sequence ID" value="KIJ24147.1"/>
    <property type="molecule type" value="Genomic_DNA"/>
</dbReference>
<gene>
    <name evidence="14" type="ORF">M422DRAFT_56525</name>
</gene>
<sequence length="762" mass="84033">MRQVLVWLWIAILPCFALHQSDAGKIDWHKEQIGIPRTESLAVAPKFQLVAGPIKRSVVITVSKNNVLAAVNAPDGALAWRHILDPFDLIGIYRSNPEFVVALSGPGGATLRSYNVSNGDLVYESQLHSPLSGKLHEPPNIGEDIIFSIDKTNDVFALTNAHVVRRVDGISGQPKWTWTSEDQTSSVLYSKLVMTESTIYVIGLTKSFKSYTLHVVSLDATTGAQLSSTSIDSSINNPSEFIVLTSAKSPNPILSWFNEGHIHTLTLNPKMKNKVVKLKDTYREIIDTATSDAGIFVASKEDGTSHVMRITKGHDSVESIWEFENADGADSKSIYIGGFDWSAQPYIGRYYYSQSISPLQFATFQVLAVNGPDNKVFLTGFRFPYDPSNHGPILHVHLYPSTPASRSHFSDLASNLYFAAETPDQRLAGRKILSTPKDGAFGTVTTWSASIDPSERVQAVIRRPYEPVASIGKVLGDRRTLYKYLNNHLMAVLTASKTVPARCGVYLVDGAKGTVLYHASLPSVGGVCDTHAALTENWLVYHYYDEGSAAKDNAKGYRLVSVELYEGSGIDDKTKSADLTSYSYASSLVAIFQRSFVFPTGVTALAMTSTKFGISTKDLIVLIELSNSVANTHDQIQSIPRRLLDPRRPSHKPSAQEQEEWLIQYDPVIPYDPRRVVSHTYQVAGASHIVTSPALLESTSIIFVYGLDLFLTRVAPSNTFDILSESFNKVQLVLTIIALGSGVMITRPMVRKKILKQKWYFS</sequence>
<dbReference type="InterPro" id="IPR026895">
    <property type="entry name" value="EMC1"/>
</dbReference>
<keyword evidence="6 11" id="KW-0732">Signal</keyword>
<proteinExistence type="inferred from homology"/>
<comment type="subcellular location">
    <subcellularLocation>
        <location evidence="1">Endoplasmic reticulum membrane</location>
        <topology evidence="1">Single-pass type I membrane protein</topology>
    </subcellularLocation>
</comment>
<feature type="domain" description="ER membrane protein complex subunit 1 C-terminal" evidence="12">
    <location>
        <begin position="535"/>
        <end position="759"/>
    </location>
</feature>
<keyword evidence="5" id="KW-0812">Transmembrane</keyword>
<dbReference type="PANTHER" id="PTHR21573">
    <property type="entry name" value="ER MEMBRANE PROTEIN COMPLEX SUBUNIT 1"/>
    <property type="match status" value="1"/>
</dbReference>
<keyword evidence="9" id="KW-0472">Membrane</keyword>
<feature type="chain" id="PRO_5002204019" description="ER membrane protein complex subunit 1" evidence="11">
    <location>
        <begin position="24"/>
        <end position="762"/>
    </location>
</feature>
<feature type="signal peptide" evidence="11">
    <location>
        <begin position="1"/>
        <end position="23"/>
    </location>
</feature>
<evidence type="ECO:0000256" key="1">
    <source>
        <dbReference type="ARBA" id="ARBA00004115"/>
    </source>
</evidence>
<evidence type="ECO:0000256" key="8">
    <source>
        <dbReference type="ARBA" id="ARBA00022989"/>
    </source>
</evidence>
<dbReference type="HOGENOM" id="CLU_005034_1_0_1"/>
<evidence type="ECO:0000256" key="7">
    <source>
        <dbReference type="ARBA" id="ARBA00022824"/>
    </source>
</evidence>
<dbReference type="Pfam" id="PF25293">
    <property type="entry name" value="Beta-prop_EMC1_N"/>
    <property type="match status" value="1"/>
</dbReference>
<evidence type="ECO:0000259" key="12">
    <source>
        <dbReference type="Pfam" id="PF07774"/>
    </source>
</evidence>
<dbReference type="AlphaFoldDB" id="A0A0C9U4U8"/>
<dbReference type="GO" id="GO:0034975">
    <property type="term" value="P:protein folding in endoplasmic reticulum"/>
    <property type="evidence" value="ECO:0007669"/>
    <property type="project" value="TreeGrafter"/>
</dbReference>